<sequence>MKLRSKYLRVTAATALLATPIGVMGSMPTAQADTTNWVATHTQAFVPTNATNLGSLPASTELTVVIGLQMQNQSGLEQYIQDISTPGNALYGQTLTPSQFEATYSPSSSTVDAVTSYLESQGLSNIQVSANRLLITATGTAQQLESAFNTQIDQFSMNGRTVYANVDPAYVPSSLGGAVVAVLGLTNAAQMQLPLATPTPTTSTSLPNYPASYNPQGFWKAYNIGNTPQATGTNIAIFAEGNLTQVVQDLRTEEAANQLPQVPYTIVQVGIASNDTSGADEWDLDTQYSTGMAGNVAHLYIYDTTSLTDSDIAREFNKFAEQDVAKAGSASFGECEYDAYLDGSMLVDDEVFAEAAAQGQTTFASAGDTGGFCAVTPTNGVPAGVPDVNYPASSPYVVAVGGTTLITNSDGSYDEELAWTGGGGGTSYFESAPYWQNGIVPPTTNVGKGLPDIAMDADPNSGANVYVDGSPEVVGGTSLASPLALGVWARLETSHNNQLGFAAPLLYGVYGSDGFHDITLGDSGPYPATPGWDFATGLGSFDVSNMNTVMDQYAPMQTAPAPAPAPGPAPGPAPAPGSQPAP</sequence>
<keyword evidence="4" id="KW-0378">Hydrolase</keyword>
<feature type="signal peptide" evidence="9">
    <location>
        <begin position="1"/>
        <end position="32"/>
    </location>
</feature>
<dbReference type="SUPFAM" id="SSF52743">
    <property type="entry name" value="Subtilisin-like"/>
    <property type="match status" value="1"/>
</dbReference>
<evidence type="ECO:0000256" key="9">
    <source>
        <dbReference type="SAM" id="SignalP"/>
    </source>
</evidence>
<dbReference type="GO" id="GO:0008240">
    <property type="term" value="F:tripeptidyl-peptidase activity"/>
    <property type="evidence" value="ECO:0007669"/>
    <property type="project" value="TreeGrafter"/>
</dbReference>
<keyword evidence="2" id="KW-0645">Protease</keyword>
<dbReference type="GO" id="GO:0004252">
    <property type="term" value="F:serine-type endopeptidase activity"/>
    <property type="evidence" value="ECO:0007669"/>
    <property type="project" value="InterPro"/>
</dbReference>
<feature type="domain" description="Peptidase S53" evidence="10">
    <location>
        <begin position="212"/>
        <end position="553"/>
    </location>
</feature>
<dbReference type="AlphaFoldDB" id="A0A1M6N784"/>
<gene>
    <name evidence="11" type="ORF">SAMN05443507_105105</name>
</gene>
<evidence type="ECO:0000259" key="10">
    <source>
        <dbReference type="PROSITE" id="PS51695"/>
    </source>
</evidence>
<dbReference type="CDD" id="cd11377">
    <property type="entry name" value="Pro-peptidase_S53"/>
    <property type="match status" value="1"/>
</dbReference>
<dbReference type="InterPro" id="IPR050819">
    <property type="entry name" value="Tripeptidyl-peptidase_I"/>
</dbReference>
<feature type="compositionally biased region" description="Pro residues" evidence="8">
    <location>
        <begin position="561"/>
        <end position="582"/>
    </location>
</feature>
<proteinExistence type="predicted"/>
<dbReference type="Proteomes" id="UP000184016">
    <property type="component" value="Unassembled WGS sequence"/>
</dbReference>
<evidence type="ECO:0000256" key="4">
    <source>
        <dbReference type="ARBA" id="ARBA00022801"/>
    </source>
</evidence>
<keyword evidence="5" id="KW-0720">Serine protease</keyword>
<feature type="chain" id="PRO_5013336845" evidence="9">
    <location>
        <begin position="33"/>
        <end position="582"/>
    </location>
</feature>
<dbReference type="PANTHER" id="PTHR14218">
    <property type="entry name" value="PROTEASE S8 TRIPEPTIDYL PEPTIDASE I CLN2"/>
    <property type="match status" value="1"/>
</dbReference>
<dbReference type="STRING" id="1830138.SAMN05443507_105105"/>
<protein>
    <submittedName>
        <fullName evidence="11">Pseudomonalisin/xanthomonalisin</fullName>
    </submittedName>
</protein>
<dbReference type="EMBL" id="FRAF01000005">
    <property type="protein sequence ID" value="SHJ91543.1"/>
    <property type="molecule type" value="Genomic_DNA"/>
</dbReference>
<dbReference type="SMART" id="SM00944">
    <property type="entry name" value="Pro-kuma_activ"/>
    <property type="match status" value="1"/>
</dbReference>
<dbReference type="PANTHER" id="PTHR14218:SF15">
    <property type="entry name" value="TRIPEPTIDYL-PEPTIDASE 1"/>
    <property type="match status" value="1"/>
</dbReference>
<accession>A0A1M6N784</accession>
<evidence type="ECO:0000313" key="11">
    <source>
        <dbReference type="EMBL" id="SHJ91543.1"/>
    </source>
</evidence>
<dbReference type="SUPFAM" id="SSF54897">
    <property type="entry name" value="Protease propeptides/inhibitors"/>
    <property type="match status" value="1"/>
</dbReference>
<evidence type="ECO:0000256" key="6">
    <source>
        <dbReference type="ARBA" id="ARBA00022837"/>
    </source>
</evidence>
<dbReference type="InterPro" id="IPR015366">
    <property type="entry name" value="S53_propep"/>
</dbReference>
<evidence type="ECO:0000256" key="3">
    <source>
        <dbReference type="ARBA" id="ARBA00022723"/>
    </source>
</evidence>
<evidence type="ECO:0000313" key="12">
    <source>
        <dbReference type="Proteomes" id="UP000184016"/>
    </source>
</evidence>
<feature type="region of interest" description="Disordered" evidence="8">
    <location>
        <begin position="555"/>
        <end position="582"/>
    </location>
</feature>
<dbReference type="Pfam" id="PF09286">
    <property type="entry name" value="Pro-kuma_activ"/>
    <property type="match status" value="1"/>
</dbReference>
<dbReference type="Gene3D" id="3.40.50.200">
    <property type="entry name" value="Peptidase S8/S53 domain"/>
    <property type="match status" value="1"/>
</dbReference>
<dbReference type="GO" id="GO:0006508">
    <property type="term" value="P:proteolysis"/>
    <property type="evidence" value="ECO:0007669"/>
    <property type="project" value="UniProtKB-KW"/>
</dbReference>
<keyword evidence="9" id="KW-0732">Signal</keyword>
<dbReference type="GO" id="GO:0046872">
    <property type="term" value="F:metal ion binding"/>
    <property type="evidence" value="ECO:0007669"/>
    <property type="project" value="UniProtKB-KW"/>
</dbReference>
<reference evidence="12" key="1">
    <citation type="submission" date="2016-11" db="EMBL/GenBank/DDBJ databases">
        <authorList>
            <person name="Varghese N."/>
            <person name="Submissions S."/>
        </authorList>
    </citation>
    <scope>NUCLEOTIDE SEQUENCE [LARGE SCALE GENOMIC DNA]</scope>
    <source>
        <strain evidence="12">USBA-503</strain>
    </source>
</reference>
<dbReference type="PROSITE" id="PS51695">
    <property type="entry name" value="SEDOLISIN"/>
    <property type="match status" value="1"/>
</dbReference>
<evidence type="ECO:0000256" key="8">
    <source>
        <dbReference type="SAM" id="MobiDB-lite"/>
    </source>
</evidence>
<keyword evidence="6" id="KW-0106">Calcium</keyword>
<dbReference type="CDD" id="cd04056">
    <property type="entry name" value="Peptidases_S53"/>
    <property type="match status" value="1"/>
</dbReference>
<keyword evidence="7" id="KW-0865">Zymogen</keyword>
<evidence type="ECO:0000256" key="1">
    <source>
        <dbReference type="ARBA" id="ARBA00001913"/>
    </source>
</evidence>
<keyword evidence="12" id="KW-1185">Reference proteome</keyword>
<comment type="cofactor">
    <cofactor evidence="1">
        <name>Ca(2+)</name>
        <dbReference type="ChEBI" id="CHEBI:29108"/>
    </cofactor>
</comment>
<keyword evidence="3" id="KW-0479">Metal-binding</keyword>
<evidence type="ECO:0000256" key="5">
    <source>
        <dbReference type="ARBA" id="ARBA00022825"/>
    </source>
</evidence>
<organism evidence="11 12">
    <name type="scientific">Alicyclobacillus tolerans</name>
    <dbReference type="NCBI Taxonomy" id="90970"/>
    <lineage>
        <taxon>Bacteria</taxon>
        <taxon>Bacillati</taxon>
        <taxon>Bacillota</taxon>
        <taxon>Bacilli</taxon>
        <taxon>Bacillales</taxon>
        <taxon>Alicyclobacillaceae</taxon>
        <taxon>Alicyclobacillus</taxon>
    </lineage>
</organism>
<evidence type="ECO:0000256" key="7">
    <source>
        <dbReference type="ARBA" id="ARBA00023145"/>
    </source>
</evidence>
<name>A0A1M6N784_9BACL</name>
<dbReference type="RefSeq" id="WP_072873347.1">
    <property type="nucleotide sequence ID" value="NZ_FRAF01000005.1"/>
</dbReference>
<dbReference type="InterPro" id="IPR030400">
    <property type="entry name" value="Sedolisin_dom"/>
</dbReference>
<evidence type="ECO:0000256" key="2">
    <source>
        <dbReference type="ARBA" id="ARBA00022670"/>
    </source>
</evidence>
<dbReference type="InterPro" id="IPR036852">
    <property type="entry name" value="Peptidase_S8/S53_dom_sf"/>
</dbReference>
<dbReference type="OrthoDB" id="9002785at2"/>